<dbReference type="AlphaFoldDB" id="A0AAE0LKT1"/>
<accession>A0AAE0LKT1</accession>
<feature type="compositionally biased region" description="Polar residues" evidence="1">
    <location>
        <begin position="257"/>
        <end position="267"/>
    </location>
</feature>
<dbReference type="EMBL" id="LGRX02000463">
    <property type="protein sequence ID" value="KAK3288485.1"/>
    <property type="molecule type" value="Genomic_DNA"/>
</dbReference>
<reference evidence="2 3" key="1">
    <citation type="journal article" date="2015" name="Genome Biol. Evol.">
        <title>Comparative Genomics of a Bacterivorous Green Alga Reveals Evolutionary Causalities and Consequences of Phago-Mixotrophic Mode of Nutrition.</title>
        <authorList>
            <person name="Burns J.A."/>
            <person name="Paasch A."/>
            <person name="Narechania A."/>
            <person name="Kim E."/>
        </authorList>
    </citation>
    <scope>NUCLEOTIDE SEQUENCE [LARGE SCALE GENOMIC DNA]</scope>
    <source>
        <strain evidence="2 3">PLY_AMNH</strain>
    </source>
</reference>
<keyword evidence="3" id="KW-1185">Reference proteome</keyword>
<dbReference type="Proteomes" id="UP001190700">
    <property type="component" value="Unassembled WGS sequence"/>
</dbReference>
<feature type="region of interest" description="Disordered" evidence="1">
    <location>
        <begin position="235"/>
        <end position="311"/>
    </location>
</feature>
<organism evidence="2 3">
    <name type="scientific">Cymbomonas tetramitiformis</name>
    <dbReference type="NCBI Taxonomy" id="36881"/>
    <lineage>
        <taxon>Eukaryota</taxon>
        <taxon>Viridiplantae</taxon>
        <taxon>Chlorophyta</taxon>
        <taxon>Pyramimonadophyceae</taxon>
        <taxon>Pyramimonadales</taxon>
        <taxon>Pyramimonadaceae</taxon>
        <taxon>Cymbomonas</taxon>
    </lineage>
</organism>
<name>A0AAE0LKT1_9CHLO</name>
<feature type="compositionally biased region" description="Basic residues" evidence="1">
    <location>
        <begin position="240"/>
        <end position="255"/>
    </location>
</feature>
<evidence type="ECO:0000313" key="2">
    <source>
        <dbReference type="EMBL" id="KAK3288485.1"/>
    </source>
</evidence>
<evidence type="ECO:0000256" key="1">
    <source>
        <dbReference type="SAM" id="MobiDB-lite"/>
    </source>
</evidence>
<feature type="compositionally biased region" description="Basic and acidic residues" evidence="1">
    <location>
        <begin position="287"/>
        <end position="311"/>
    </location>
</feature>
<evidence type="ECO:0000313" key="3">
    <source>
        <dbReference type="Proteomes" id="UP001190700"/>
    </source>
</evidence>
<protein>
    <submittedName>
        <fullName evidence="2">Uncharacterized protein</fullName>
    </submittedName>
</protein>
<comment type="caution">
    <text evidence="2">The sequence shown here is derived from an EMBL/GenBank/DDBJ whole genome shotgun (WGS) entry which is preliminary data.</text>
</comment>
<proteinExistence type="predicted"/>
<gene>
    <name evidence="2" type="ORF">CYMTET_4037</name>
</gene>
<feature type="compositionally biased region" description="Basic residues" evidence="1">
    <location>
        <begin position="272"/>
        <end position="286"/>
    </location>
</feature>
<sequence>MLFPWTCPDCGQPFEDEKAMEDEELTTKSAQTTHATQHKGHRHHVAVLYKDFIPISHHVADTLHTILNLGRQLLQEGAIVRIKTNEQVQAVMDVLRKYVGCFMRVEKASNKQGVDILKANVIGREMKKLVEPTAAECLLLTVMNEGEEDLKYFRVAWTALRLLWHGVTTPIPNHLEETRRAKVADIKRQARDYIVAFANAVSAQQVGLYAHVAYEHFPRWVMLFGDVSDFSCEGPESLHSSRKKDSKTLTNKRKQGAGNQNSRTAQSMKLLVARKKIDKTKQRRRKSEYEEKKKFRAPRASERKKEEPSHQ</sequence>